<dbReference type="InterPro" id="IPR011251">
    <property type="entry name" value="Luciferase-like_dom"/>
</dbReference>
<dbReference type="RefSeq" id="WP_072844386.1">
    <property type="nucleotide sequence ID" value="NZ_FNAB01000001.1"/>
</dbReference>
<dbReference type="NCBIfam" id="TIGR03619">
    <property type="entry name" value="F420_Rv2161c"/>
    <property type="match status" value="1"/>
</dbReference>
<name>A0A1G6M512_9NOCA</name>
<feature type="domain" description="Luciferase-like" evidence="1">
    <location>
        <begin position="11"/>
        <end position="235"/>
    </location>
</feature>
<gene>
    <name evidence="2" type="ORF">SAMN05444580_10163</name>
</gene>
<dbReference type="Pfam" id="PF00296">
    <property type="entry name" value="Bac_luciferase"/>
    <property type="match status" value="1"/>
</dbReference>
<proteinExistence type="predicted"/>
<dbReference type="GO" id="GO:0016705">
    <property type="term" value="F:oxidoreductase activity, acting on paired donors, with incorporation or reduction of molecular oxygen"/>
    <property type="evidence" value="ECO:0007669"/>
    <property type="project" value="InterPro"/>
</dbReference>
<sequence>MKFSLAVAMIPLDQLVPLARTAEQCGFSAVALPDSLFFAEKASVDYPYTADGSRMWDGETPFVDPLIAAAAMGAVTSTIAFRTNVLKLGSRNPLLLARQVGSVANLTGGRFELGIGVGWAPEEFEWCGVPYRRRGARVDEMVEVLTKVLAGGMVEHHGEFFDFDRLQISPAPGRRVPLYVGGHSAPALARAARVGDGWTSALMPFEELAATIVRLGELRAEFGTADRPFEVQASGVATHGYVELAAVGVTDVTVMPWAMRGLPMDCPLEAKQDAVRAFAAEHVAP</sequence>
<dbReference type="Proteomes" id="UP000199417">
    <property type="component" value="Unassembled WGS sequence"/>
</dbReference>
<dbReference type="AlphaFoldDB" id="A0A1G6M512"/>
<protein>
    <submittedName>
        <fullName evidence="2">Probable F420-dependent oxidoreductase, Rv2161c family</fullName>
    </submittedName>
</protein>
<reference evidence="2 3" key="1">
    <citation type="submission" date="2016-10" db="EMBL/GenBank/DDBJ databases">
        <authorList>
            <person name="de Groot N.N."/>
        </authorList>
    </citation>
    <scope>NUCLEOTIDE SEQUENCE [LARGE SCALE GENOMIC DNA]</scope>
    <source>
        <strain evidence="2 3">JCM 11308</strain>
    </source>
</reference>
<dbReference type="InterPro" id="IPR051260">
    <property type="entry name" value="Diverse_substr_monoxygenases"/>
</dbReference>
<keyword evidence="3" id="KW-1185">Reference proteome</keyword>
<dbReference type="Gene3D" id="3.20.20.30">
    <property type="entry name" value="Luciferase-like domain"/>
    <property type="match status" value="1"/>
</dbReference>
<dbReference type="PANTHER" id="PTHR30011:SF32">
    <property type="entry name" value="CONSERVED PROTEIN"/>
    <property type="match status" value="1"/>
</dbReference>
<dbReference type="InterPro" id="IPR036661">
    <property type="entry name" value="Luciferase-like_sf"/>
</dbReference>
<accession>A0A1G6M512</accession>
<evidence type="ECO:0000259" key="1">
    <source>
        <dbReference type="Pfam" id="PF00296"/>
    </source>
</evidence>
<dbReference type="STRING" id="168276.SAMN05444580_10163"/>
<dbReference type="SUPFAM" id="SSF51679">
    <property type="entry name" value="Bacterial luciferase-like"/>
    <property type="match status" value="1"/>
</dbReference>
<dbReference type="EMBL" id="FNAB01000001">
    <property type="protein sequence ID" value="SDC50589.1"/>
    <property type="molecule type" value="Genomic_DNA"/>
</dbReference>
<dbReference type="PANTHER" id="PTHR30011">
    <property type="entry name" value="ALKANESULFONATE MONOOXYGENASE-RELATED"/>
    <property type="match status" value="1"/>
</dbReference>
<evidence type="ECO:0000313" key="2">
    <source>
        <dbReference type="EMBL" id="SDC50589.1"/>
    </source>
</evidence>
<evidence type="ECO:0000313" key="3">
    <source>
        <dbReference type="Proteomes" id="UP000199417"/>
    </source>
</evidence>
<dbReference type="InterPro" id="IPR019921">
    <property type="entry name" value="Lucif-like_OxRdtase_Rv2161c"/>
</dbReference>
<organism evidence="2 3">
    <name type="scientific">Rhodococcus tukisamuensis</name>
    <dbReference type="NCBI Taxonomy" id="168276"/>
    <lineage>
        <taxon>Bacteria</taxon>
        <taxon>Bacillati</taxon>
        <taxon>Actinomycetota</taxon>
        <taxon>Actinomycetes</taxon>
        <taxon>Mycobacteriales</taxon>
        <taxon>Nocardiaceae</taxon>
        <taxon>Rhodococcus</taxon>
    </lineage>
</organism>